<accession>A0A2H0N3Q4</accession>
<dbReference type="InterPro" id="IPR016181">
    <property type="entry name" value="Acyl_CoA_acyltransferase"/>
</dbReference>
<name>A0A2H0N3Q4_9BACT</name>
<keyword evidence="4" id="KW-0573">Peptidoglycan synthesis</keyword>
<sequence length="326" mass="37834">MESILCTNRNLWENKQNSHFLQSFDWGEFQRHFGKEILRIQIKEGNQVVGQVQGVVHAFPLGIKYLYIPRSEISTSEEYSCLLDFLKKQFSFVFVRFEPVSLQSSIIKDLQIVPTHPRLWQHTLVLNLEDSLETLLAQMHSKTRYNIRLAERKGVVIEEIEDIDIFWKLNEETSLRDKIKTHDKAYYKEMIKGKQMRLLCGFVEGNPVCAGIFSFYNKRCTYLHGASGNAYRNVMAPYLLQWHAIKMAQDLGCEEYDFGGIAAPAQKDKPSTEFHNLCWSVEDKLTGVTRFKAGFGGGRESYGDSFDIILNLTLYKLYTFLRRLIV</sequence>
<keyword evidence="5" id="KW-0012">Acyltransferase</keyword>
<evidence type="ECO:0000256" key="2">
    <source>
        <dbReference type="ARBA" id="ARBA00022679"/>
    </source>
</evidence>
<dbReference type="InterPro" id="IPR003447">
    <property type="entry name" value="FEMABX"/>
</dbReference>
<comment type="similarity">
    <text evidence="1">Belongs to the FemABX family.</text>
</comment>
<dbReference type="Gene3D" id="3.40.630.30">
    <property type="match status" value="2"/>
</dbReference>
<dbReference type="InterPro" id="IPR050644">
    <property type="entry name" value="PG_Glycine_Bridge_Synth"/>
</dbReference>
<dbReference type="GO" id="GO:0071555">
    <property type="term" value="P:cell wall organization"/>
    <property type="evidence" value="ECO:0007669"/>
    <property type="project" value="UniProtKB-KW"/>
</dbReference>
<dbReference type="Pfam" id="PF02388">
    <property type="entry name" value="FemAB"/>
    <property type="match status" value="2"/>
</dbReference>
<organism evidence="7 8">
    <name type="scientific">Candidatus Magasanikbacteria bacterium CG11_big_fil_rev_8_21_14_0_20_39_34</name>
    <dbReference type="NCBI Taxonomy" id="1974653"/>
    <lineage>
        <taxon>Bacteria</taxon>
        <taxon>Candidatus Magasanikiibacteriota</taxon>
    </lineage>
</organism>
<dbReference type="SUPFAM" id="SSF55729">
    <property type="entry name" value="Acyl-CoA N-acyltransferases (Nat)"/>
    <property type="match status" value="2"/>
</dbReference>
<dbReference type="GO" id="GO:0016755">
    <property type="term" value="F:aminoacyltransferase activity"/>
    <property type="evidence" value="ECO:0007669"/>
    <property type="project" value="InterPro"/>
</dbReference>
<evidence type="ECO:0000256" key="1">
    <source>
        <dbReference type="ARBA" id="ARBA00009943"/>
    </source>
</evidence>
<evidence type="ECO:0000313" key="7">
    <source>
        <dbReference type="EMBL" id="PIR03508.1"/>
    </source>
</evidence>
<dbReference type="AlphaFoldDB" id="A0A2H0N3Q4"/>
<evidence type="ECO:0000256" key="6">
    <source>
        <dbReference type="ARBA" id="ARBA00023316"/>
    </source>
</evidence>
<keyword evidence="3" id="KW-0133">Cell shape</keyword>
<dbReference type="GO" id="GO:0008360">
    <property type="term" value="P:regulation of cell shape"/>
    <property type="evidence" value="ECO:0007669"/>
    <property type="project" value="UniProtKB-KW"/>
</dbReference>
<dbReference type="EMBL" id="PCWN01000011">
    <property type="protein sequence ID" value="PIR03508.1"/>
    <property type="molecule type" value="Genomic_DNA"/>
</dbReference>
<dbReference type="GO" id="GO:0009252">
    <property type="term" value="P:peptidoglycan biosynthetic process"/>
    <property type="evidence" value="ECO:0007669"/>
    <property type="project" value="UniProtKB-KW"/>
</dbReference>
<reference evidence="7 8" key="1">
    <citation type="submission" date="2017-09" db="EMBL/GenBank/DDBJ databases">
        <title>Depth-based differentiation of microbial function through sediment-hosted aquifers and enrichment of novel symbionts in the deep terrestrial subsurface.</title>
        <authorList>
            <person name="Probst A.J."/>
            <person name="Ladd B."/>
            <person name="Jarett J.K."/>
            <person name="Geller-Mcgrath D.E."/>
            <person name="Sieber C.M."/>
            <person name="Emerson J.B."/>
            <person name="Anantharaman K."/>
            <person name="Thomas B.C."/>
            <person name="Malmstrom R."/>
            <person name="Stieglmeier M."/>
            <person name="Klingl A."/>
            <person name="Woyke T."/>
            <person name="Ryan C.M."/>
            <person name="Banfield J.F."/>
        </authorList>
    </citation>
    <scope>NUCLEOTIDE SEQUENCE [LARGE SCALE GENOMIC DNA]</scope>
    <source>
        <strain evidence="7">CG11_big_fil_rev_8_21_14_0_20_39_34</strain>
    </source>
</reference>
<gene>
    <name evidence="7" type="ORF">COV59_04930</name>
</gene>
<dbReference type="PROSITE" id="PS51191">
    <property type="entry name" value="FEMABX"/>
    <property type="match status" value="1"/>
</dbReference>
<keyword evidence="6" id="KW-0961">Cell wall biogenesis/degradation</keyword>
<evidence type="ECO:0008006" key="9">
    <source>
        <dbReference type="Google" id="ProtNLM"/>
    </source>
</evidence>
<evidence type="ECO:0000256" key="4">
    <source>
        <dbReference type="ARBA" id="ARBA00022984"/>
    </source>
</evidence>
<comment type="caution">
    <text evidence="7">The sequence shown here is derived from an EMBL/GenBank/DDBJ whole genome shotgun (WGS) entry which is preliminary data.</text>
</comment>
<dbReference type="PANTHER" id="PTHR36174:SF1">
    <property type="entry name" value="LIPID II:GLYCINE GLYCYLTRANSFERASE"/>
    <property type="match status" value="1"/>
</dbReference>
<evidence type="ECO:0000313" key="8">
    <source>
        <dbReference type="Proteomes" id="UP000229600"/>
    </source>
</evidence>
<dbReference type="PANTHER" id="PTHR36174">
    <property type="entry name" value="LIPID II:GLYCINE GLYCYLTRANSFERASE"/>
    <property type="match status" value="1"/>
</dbReference>
<evidence type="ECO:0000256" key="3">
    <source>
        <dbReference type="ARBA" id="ARBA00022960"/>
    </source>
</evidence>
<dbReference type="Proteomes" id="UP000229600">
    <property type="component" value="Unassembled WGS sequence"/>
</dbReference>
<proteinExistence type="inferred from homology"/>
<protein>
    <recommendedName>
        <fullName evidence="9">Methicillin resistance protein</fullName>
    </recommendedName>
</protein>
<evidence type="ECO:0000256" key="5">
    <source>
        <dbReference type="ARBA" id="ARBA00023315"/>
    </source>
</evidence>
<keyword evidence="2" id="KW-0808">Transferase</keyword>